<dbReference type="OrthoDB" id="3383862at2"/>
<feature type="chain" id="PRO_5039538672" description="Big-1 domain-containing protein" evidence="1">
    <location>
        <begin position="20"/>
        <end position="146"/>
    </location>
</feature>
<accession>A0A563EM53</accession>
<dbReference type="EMBL" id="VOBR01000021">
    <property type="protein sequence ID" value="TWP48261.1"/>
    <property type="molecule type" value="Genomic_DNA"/>
</dbReference>
<evidence type="ECO:0000313" key="3">
    <source>
        <dbReference type="Proteomes" id="UP000316639"/>
    </source>
</evidence>
<evidence type="ECO:0000313" key="2">
    <source>
        <dbReference type="EMBL" id="TWP48261.1"/>
    </source>
</evidence>
<keyword evidence="3" id="KW-1185">Reference proteome</keyword>
<organism evidence="2 3">
    <name type="scientific">Lentzea tibetensis</name>
    <dbReference type="NCBI Taxonomy" id="2591470"/>
    <lineage>
        <taxon>Bacteria</taxon>
        <taxon>Bacillati</taxon>
        <taxon>Actinomycetota</taxon>
        <taxon>Actinomycetes</taxon>
        <taxon>Pseudonocardiales</taxon>
        <taxon>Pseudonocardiaceae</taxon>
        <taxon>Lentzea</taxon>
    </lineage>
</organism>
<name>A0A563EM53_9PSEU</name>
<keyword evidence="1" id="KW-0732">Signal</keyword>
<comment type="caution">
    <text evidence="2">The sequence shown here is derived from an EMBL/GenBank/DDBJ whole genome shotgun (WGS) entry which is preliminary data.</text>
</comment>
<protein>
    <recommendedName>
        <fullName evidence="4">Big-1 domain-containing protein</fullName>
    </recommendedName>
</protein>
<proteinExistence type="predicted"/>
<sequence>MIRLWLVALLALPVVSCSSTPDCLPTKLEVAPIDVPGPTAPITLSARLTQGDRPVVGAKVGLAFAINTEGMRGGMPTKVATDSDGVATIEEPGGINSVGVQGSRTEGYEASFQPLTTADGFNDHCWSNASAPITCAGAACPPVPKP</sequence>
<feature type="signal peptide" evidence="1">
    <location>
        <begin position="1"/>
        <end position="19"/>
    </location>
</feature>
<reference evidence="2 3" key="1">
    <citation type="submission" date="2019-07" db="EMBL/GenBank/DDBJ databases">
        <title>Lentzea xizangensis sp. nov., isolated from Qinghai-Tibetan Plateau Soils.</title>
        <authorList>
            <person name="Huang J."/>
        </authorList>
    </citation>
    <scope>NUCLEOTIDE SEQUENCE [LARGE SCALE GENOMIC DNA]</scope>
    <source>
        <strain evidence="2 3">FXJ1.1311</strain>
    </source>
</reference>
<evidence type="ECO:0008006" key="4">
    <source>
        <dbReference type="Google" id="ProtNLM"/>
    </source>
</evidence>
<evidence type="ECO:0000256" key="1">
    <source>
        <dbReference type="SAM" id="SignalP"/>
    </source>
</evidence>
<gene>
    <name evidence="2" type="ORF">FKR81_28620</name>
</gene>
<dbReference type="Proteomes" id="UP000316639">
    <property type="component" value="Unassembled WGS sequence"/>
</dbReference>
<dbReference type="AlphaFoldDB" id="A0A563EM53"/>
<dbReference type="RefSeq" id="WP_146356411.1">
    <property type="nucleotide sequence ID" value="NZ_VOBR01000021.1"/>
</dbReference>